<dbReference type="InterPro" id="IPR017850">
    <property type="entry name" value="Alkaline_phosphatase_core_sf"/>
</dbReference>
<dbReference type="KEGG" id="agv:OJF2_70430"/>
<organism evidence="2 3">
    <name type="scientific">Aquisphaera giovannonii</name>
    <dbReference type="NCBI Taxonomy" id="406548"/>
    <lineage>
        <taxon>Bacteria</taxon>
        <taxon>Pseudomonadati</taxon>
        <taxon>Planctomycetota</taxon>
        <taxon>Planctomycetia</taxon>
        <taxon>Isosphaerales</taxon>
        <taxon>Isosphaeraceae</taxon>
        <taxon>Aquisphaera</taxon>
    </lineage>
</organism>
<dbReference type="OrthoDB" id="9771966at2"/>
<evidence type="ECO:0000313" key="2">
    <source>
        <dbReference type="EMBL" id="QEH38442.1"/>
    </source>
</evidence>
<dbReference type="EMBL" id="CP042997">
    <property type="protein sequence ID" value="QEH38442.1"/>
    <property type="molecule type" value="Genomic_DNA"/>
</dbReference>
<gene>
    <name evidence="2" type="ORF">OJF2_70430</name>
</gene>
<evidence type="ECO:0000256" key="1">
    <source>
        <dbReference type="SAM" id="MobiDB-lite"/>
    </source>
</evidence>
<dbReference type="AlphaFoldDB" id="A0A5B9WCZ3"/>
<feature type="region of interest" description="Disordered" evidence="1">
    <location>
        <begin position="383"/>
        <end position="404"/>
    </location>
</feature>
<dbReference type="RefSeq" id="WP_148597880.1">
    <property type="nucleotide sequence ID" value="NZ_CP042997.1"/>
</dbReference>
<dbReference type="Gene3D" id="3.40.720.10">
    <property type="entry name" value="Alkaline Phosphatase, subunit A"/>
    <property type="match status" value="2"/>
</dbReference>
<sequence>MKILVIGLDGASPERLLGDERLQTLRYLMDAGGYGPLEGVVPPGPIPGWACLATGRDPGELGVYGELDRADRSYAPPAPADPRALAAGAPTAWDLLAQDGRPAVAIGLPAGPGGPAADEGEDAIRAASRRRFAEARKVLGGDWSSCVLADDGLARVPADAADGYLLHLDAEIGGLLEQLGEDAVVLVASTYGTRPREGTFAVNDWLAREGLLELNRQPQGPAPLASLDVNWSRTSAWAVGGPYARIYLNVRGREPHGILEPKDCLRCRDELEALLSSAADESGRPLAAAVLRPEEAYKGLRGIAPDLIVRPTSRGWLATDGIGLGPATAEEADPRPLPLPTARGAFILAGAGVPALGPVEDAKLLDLAPTLLHLAGRPAPEGLPGRSLVDAAAPTDRPGPTVEDEEALVRERLRGLGYVS</sequence>
<reference evidence="2 3" key="1">
    <citation type="submission" date="2019-08" db="EMBL/GenBank/DDBJ databases">
        <title>Deep-cultivation of Planctomycetes and their phenomic and genomic characterization uncovers novel biology.</title>
        <authorList>
            <person name="Wiegand S."/>
            <person name="Jogler M."/>
            <person name="Boedeker C."/>
            <person name="Pinto D."/>
            <person name="Vollmers J."/>
            <person name="Rivas-Marin E."/>
            <person name="Kohn T."/>
            <person name="Peeters S.H."/>
            <person name="Heuer A."/>
            <person name="Rast P."/>
            <person name="Oberbeckmann S."/>
            <person name="Bunk B."/>
            <person name="Jeske O."/>
            <person name="Meyerdierks A."/>
            <person name="Storesund J.E."/>
            <person name="Kallscheuer N."/>
            <person name="Luecker S."/>
            <person name="Lage O.M."/>
            <person name="Pohl T."/>
            <person name="Merkel B.J."/>
            <person name="Hornburger P."/>
            <person name="Mueller R.-W."/>
            <person name="Bruemmer F."/>
            <person name="Labrenz M."/>
            <person name="Spormann A.M."/>
            <person name="Op den Camp H."/>
            <person name="Overmann J."/>
            <person name="Amann R."/>
            <person name="Jetten M.S.M."/>
            <person name="Mascher T."/>
            <person name="Medema M.H."/>
            <person name="Devos D.P."/>
            <person name="Kaster A.-K."/>
            <person name="Ovreas L."/>
            <person name="Rohde M."/>
            <person name="Galperin M.Y."/>
            <person name="Jogler C."/>
        </authorList>
    </citation>
    <scope>NUCLEOTIDE SEQUENCE [LARGE SCALE GENOMIC DNA]</scope>
    <source>
        <strain evidence="2 3">OJF2</strain>
    </source>
</reference>
<dbReference type="SUPFAM" id="SSF53649">
    <property type="entry name" value="Alkaline phosphatase-like"/>
    <property type="match status" value="1"/>
</dbReference>
<evidence type="ECO:0000313" key="3">
    <source>
        <dbReference type="Proteomes" id="UP000324233"/>
    </source>
</evidence>
<protein>
    <submittedName>
        <fullName evidence="2">Type I phosphodiesterase / nucleotide pyrophosphatase</fullName>
    </submittedName>
</protein>
<name>A0A5B9WCZ3_9BACT</name>
<keyword evidence="3" id="KW-1185">Reference proteome</keyword>
<proteinExistence type="predicted"/>
<dbReference type="Proteomes" id="UP000324233">
    <property type="component" value="Chromosome"/>
</dbReference>
<accession>A0A5B9WCZ3</accession>
<dbReference type="Pfam" id="PF01663">
    <property type="entry name" value="Phosphodiest"/>
    <property type="match status" value="2"/>
</dbReference>
<dbReference type="InterPro" id="IPR002591">
    <property type="entry name" value="Phosphodiest/P_Trfase"/>
</dbReference>